<reference evidence="1" key="1">
    <citation type="submission" date="2019-03" db="EMBL/GenBank/DDBJ databases">
        <authorList>
            <person name="Mank J."/>
            <person name="Almeida P."/>
        </authorList>
    </citation>
    <scope>NUCLEOTIDE SEQUENCE</scope>
    <source>
        <strain evidence="1">78183</strain>
    </source>
</reference>
<dbReference type="AlphaFoldDB" id="A0A6N2M7Q6"/>
<organism evidence="1">
    <name type="scientific">Salix viminalis</name>
    <name type="common">Common osier</name>
    <name type="synonym">Basket willow</name>
    <dbReference type="NCBI Taxonomy" id="40686"/>
    <lineage>
        <taxon>Eukaryota</taxon>
        <taxon>Viridiplantae</taxon>
        <taxon>Streptophyta</taxon>
        <taxon>Embryophyta</taxon>
        <taxon>Tracheophyta</taxon>
        <taxon>Spermatophyta</taxon>
        <taxon>Magnoliopsida</taxon>
        <taxon>eudicotyledons</taxon>
        <taxon>Gunneridae</taxon>
        <taxon>Pentapetalae</taxon>
        <taxon>rosids</taxon>
        <taxon>fabids</taxon>
        <taxon>Malpighiales</taxon>
        <taxon>Salicaceae</taxon>
        <taxon>Saliceae</taxon>
        <taxon>Salix</taxon>
    </lineage>
</organism>
<accession>A0A6N2M7Q6</accession>
<protein>
    <submittedName>
        <fullName evidence="1">Uncharacterized protein</fullName>
    </submittedName>
</protein>
<name>A0A6N2M7Q6_SALVM</name>
<dbReference type="EMBL" id="CAADRP010001719">
    <property type="protein sequence ID" value="VFU50097.1"/>
    <property type="molecule type" value="Genomic_DNA"/>
</dbReference>
<sequence>MRETARTREGEIRWVRLAEDEGEGGDGRVKEKGRADEFVRWFLQRLKGGAVKVKGRMSEGGAVKVRMREAL</sequence>
<proteinExistence type="predicted"/>
<gene>
    <name evidence="1" type="ORF">SVIM_LOCUS332709</name>
</gene>
<evidence type="ECO:0000313" key="1">
    <source>
        <dbReference type="EMBL" id="VFU50097.1"/>
    </source>
</evidence>